<reference evidence="2 3" key="1">
    <citation type="submission" date="2020-02" db="EMBL/GenBank/DDBJ databases">
        <title>Integrative conjugative elements (ICEs) and plasmids drive adaptation of Pseudomonas nitroreducens strain HBP1 to wastewater environment.</title>
        <authorList>
            <person name="Sentchilo V."/>
            <person name="Carraro N."/>
            <person name="Bertelli C."/>
            <person name="van der Meer J.R."/>
        </authorList>
    </citation>
    <scope>NUCLEOTIDE SEQUENCE [LARGE SCALE GENOMIC DNA]</scope>
    <source>
        <strain evidence="2 3">HBP1</strain>
    </source>
</reference>
<dbReference type="Proteomes" id="UP000501063">
    <property type="component" value="Chromosome"/>
</dbReference>
<dbReference type="EMBL" id="CP049140">
    <property type="protein sequence ID" value="QIE88294.1"/>
    <property type="molecule type" value="Genomic_DNA"/>
</dbReference>
<evidence type="ECO:0000313" key="3">
    <source>
        <dbReference type="Proteomes" id="UP000501063"/>
    </source>
</evidence>
<protein>
    <submittedName>
        <fullName evidence="2">SMP-30/gluconolactonase/LRE family protein</fullName>
    </submittedName>
</protein>
<keyword evidence="1" id="KW-0472">Membrane</keyword>
<dbReference type="KEGG" id="pnt:G5B91_19260"/>
<proteinExistence type="predicted"/>
<name>A0A6G6IZ79_PSENT</name>
<gene>
    <name evidence="2" type="ORF">G5B91_19260</name>
</gene>
<keyword evidence="1" id="KW-1133">Transmembrane helix</keyword>
<dbReference type="RefSeq" id="WP_024763753.1">
    <property type="nucleotide sequence ID" value="NZ_CP049140.1"/>
</dbReference>
<dbReference type="SUPFAM" id="SSF63829">
    <property type="entry name" value="Calcium-dependent phosphotriesterase"/>
    <property type="match status" value="1"/>
</dbReference>
<dbReference type="AlphaFoldDB" id="A0A6G6IZ79"/>
<evidence type="ECO:0000256" key="1">
    <source>
        <dbReference type="SAM" id="Phobius"/>
    </source>
</evidence>
<organism evidence="2 3">
    <name type="scientific">Pseudomonas nitroreducens</name>
    <dbReference type="NCBI Taxonomy" id="46680"/>
    <lineage>
        <taxon>Bacteria</taxon>
        <taxon>Pseudomonadati</taxon>
        <taxon>Pseudomonadota</taxon>
        <taxon>Gammaproteobacteria</taxon>
        <taxon>Pseudomonadales</taxon>
        <taxon>Pseudomonadaceae</taxon>
        <taxon>Pseudomonas</taxon>
    </lineage>
</organism>
<keyword evidence="1" id="KW-0812">Transmembrane</keyword>
<feature type="transmembrane region" description="Helical" evidence="1">
    <location>
        <begin position="60"/>
        <end position="84"/>
    </location>
</feature>
<accession>A0A6G6IZ79</accession>
<evidence type="ECO:0000313" key="2">
    <source>
        <dbReference type="EMBL" id="QIE88294.1"/>
    </source>
</evidence>
<sequence>MERTCLKCGHQHQFNDALPSDACPQCGAIYAKVEAARRLADSPPAQAPVNPAAASSRLDVWHWTLLATCVLLAISTALLGSLLFQELRLNRVLLSQREVKPAEPIRNPPAAIAAASLDERPPAPMSSARPPASLAEGAEVMVVSGYEAEGKARQGTAVQVSIDRPGKSVLLVLASYERIVWQVSASEATQVRAILVSGYDRPRVETPLTAPVYQTKLPYSYEKDSGTFVALLKGLKSLFGVEKVDAFRGQYSLPERVVIDQPDPPQSDLTLQGEQPQAPLKSMEFQLSDKTFAKVPWSLGGPVGTAPAAPLASQGAILVPGDGRIYRIASHAFEIVEPATGKVTPLELPDNFPRLSWPTDVTYDSKRHLVVLASLGGEGYLYRYAVDEGRWQDFRSLDNIDINALAYDEQADRFAAWTSEGGLLFLAGDGTPLNTRRLADRLPGYNRLYDTGNSRPPRLQVVPQGDRIALLRTSGDSVQMIWYYDVPMDLVQLTYKKDAAAGAQP</sequence>